<proteinExistence type="predicted"/>
<feature type="region of interest" description="Disordered" evidence="1">
    <location>
        <begin position="1"/>
        <end position="53"/>
    </location>
</feature>
<evidence type="ECO:0000256" key="1">
    <source>
        <dbReference type="SAM" id="MobiDB-lite"/>
    </source>
</evidence>
<feature type="non-terminal residue" evidence="2">
    <location>
        <position position="1"/>
    </location>
</feature>
<evidence type="ECO:0000313" key="2">
    <source>
        <dbReference type="EMBL" id="AWP16975.1"/>
    </source>
</evidence>
<name>A0A2U9CK46_SCOMX</name>
<gene>
    <name evidence="2" type="ORF">SMAX5B_007632</name>
</gene>
<dbReference type="EMBL" id="CP026259">
    <property type="protein sequence ID" value="AWP16975.1"/>
    <property type="molecule type" value="Genomic_DNA"/>
</dbReference>
<keyword evidence="3" id="KW-1185">Reference proteome</keyword>
<evidence type="ECO:0000313" key="3">
    <source>
        <dbReference type="Proteomes" id="UP000246464"/>
    </source>
</evidence>
<sequence length="53" mass="6176">EQVDEEMARRNCNQRSRPAGNTDCQEKQQIGYRPKTHIPSQKQDVVEEFLSSL</sequence>
<accession>A0A2U9CK46</accession>
<protein>
    <submittedName>
        <fullName evidence="2">Uncharacterized protein</fullName>
    </submittedName>
</protein>
<reference evidence="2 3" key="1">
    <citation type="submission" date="2017-12" db="EMBL/GenBank/DDBJ databases">
        <title>Integrating genomic resources of turbot (Scophthalmus maximus) in depth evaluation of genetic and physical mapping variation across individuals.</title>
        <authorList>
            <person name="Martinez P."/>
        </authorList>
    </citation>
    <scope>NUCLEOTIDE SEQUENCE [LARGE SCALE GENOMIC DNA]</scope>
</reference>
<dbReference type="Proteomes" id="UP000246464">
    <property type="component" value="Chromosome 17"/>
</dbReference>
<organism evidence="2 3">
    <name type="scientific">Scophthalmus maximus</name>
    <name type="common">Turbot</name>
    <name type="synonym">Psetta maxima</name>
    <dbReference type="NCBI Taxonomy" id="52904"/>
    <lineage>
        <taxon>Eukaryota</taxon>
        <taxon>Metazoa</taxon>
        <taxon>Chordata</taxon>
        <taxon>Craniata</taxon>
        <taxon>Vertebrata</taxon>
        <taxon>Euteleostomi</taxon>
        <taxon>Actinopterygii</taxon>
        <taxon>Neopterygii</taxon>
        <taxon>Teleostei</taxon>
        <taxon>Neoteleostei</taxon>
        <taxon>Acanthomorphata</taxon>
        <taxon>Carangaria</taxon>
        <taxon>Pleuronectiformes</taxon>
        <taxon>Pleuronectoidei</taxon>
        <taxon>Scophthalmidae</taxon>
        <taxon>Scophthalmus</taxon>
    </lineage>
</organism>
<dbReference type="AlphaFoldDB" id="A0A2U9CK46"/>